<protein>
    <submittedName>
        <fullName evidence="2">Uncharacterized protein</fullName>
    </submittedName>
</protein>
<dbReference type="EMBL" id="HBHX01073270">
    <property type="protein sequence ID" value="CAE0154487.1"/>
    <property type="molecule type" value="Transcribed_RNA"/>
</dbReference>
<sequence length="295" mass="31916">MCFFCPDTPPEKVSAKGSRGNGQRAMLEMQNQPHQFAVGLKDVCCIEPCCCIGSCIGTPYGCNACYARKSVLERYHNGMDDYKCCQGYFPFCGMSEQCKGSPAGLFCEGCCCPIFSVSIARIHLMHKKRIRPDPCDYQLIACSNCLQLVSCIIDIIAIFNDDLRALANLIDLLADLVTCSIAGCMGAQIYHEIKKDKDEIQFVVVQGVVVEQPQNPSQNPNQSMIASQDNQAPVYNQYGAPVATPVYAPPVATPVATPVAYPVGTPVAGHSYPAMEPTKVGTPAGAPPQAEEMER</sequence>
<dbReference type="PANTHER" id="PTHR31152">
    <property type="entry name" value="PLAC8 FAMILY PROTEIN"/>
    <property type="match status" value="1"/>
</dbReference>
<evidence type="ECO:0000256" key="1">
    <source>
        <dbReference type="SAM" id="MobiDB-lite"/>
    </source>
</evidence>
<gene>
    <name evidence="2" type="ORF">HERI1096_LOCUS40565</name>
</gene>
<dbReference type="AlphaFoldDB" id="A0A7S3C561"/>
<name>A0A7S3C561_9EUKA</name>
<evidence type="ECO:0000313" key="2">
    <source>
        <dbReference type="EMBL" id="CAE0154487.1"/>
    </source>
</evidence>
<dbReference type="PANTHER" id="PTHR31152:SF1">
    <property type="entry name" value="PLAC8 FAMILY PROTEIN"/>
    <property type="match status" value="1"/>
</dbReference>
<organism evidence="2">
    <name type="scientific">Haptolina ericina</name>
    <dbReference type="NCBI Taxonomy" id="156174"/>
    <lineage>
        <taxon>Eukaryota</taxon>
        <taxon>Haptista</taxon>
        <taxon>Haptophyta</taxon>
        <taxon>Prymnesiophyceae</taxon>
        <taxon>Prymnesiales</taxon>
        <taxon>Prymnesiaceae</taxon>
        <taxon>Haptolina</taxon>
    </lineage>
</organism>
<reference evidence="2" key="1">
    <citation type="submission" date="2021-01" db="EMBL/GenBank/DDBJ databases">
        <authorList>
            <person name="Corre E."/>
            <person name="Pelletier E."/>
            <person name="Niang G."/>
            <person name="Scheremetjew M."/>
            <person name="Finn R."/>
            <person name="Kale V."/>
            <person name="Holt S."/>
            <person name="Cochrane G."/>
            <person name="Meng A."/>
            <person name="Brown T."/>
            <person name="Cohen L."/>
        </authorList>
    </citation>
    <scope>NUCLEOTIDE SEQUENCE</scope>
    <source>
        <strain evidence="2">CCMP281</strain>
    </source>
</reference>
<accession>A0A7S3C561</accession>
<feature type="region of interest" description="Disordered" evidence="1">
    <location>
        <begin position="273"/>
        <end position="295"/>
    </location>
</feature>
<proteinExistence type="predicted"/>